<dbReference type="EC" id="3.4.19.12" evidence="2"/>
<keyword evidence="4" id="KW-0833">Ubl conjugation pathway</keyword>
<evidence type="ECO:0000256" key="5">
    <source>
        <dbReference type="ARBA" id="ARBA00022801"/>
    </source>
</evidence>
<keyword evidence="5" id="KW-0378">Hydrolase</keyword>
<dbReference type="InterPro" id="IPR048857">
    <property type="entry name" value="OTU1_Ubl"/>
</dbReference>
<dbReference type="EMBL" id="JNBR01000015">
    <property type="protein sequence ID" value="OQS01092.1"/>
    <property type="molecule type" value="Genomic_DNA"/>
</dbReference>
<evidence type="ECO:0000256" key="2">
    <source>
        <dbReference type="ARBA" id="ARBA00012759"/>
    </source>
</evidence>
<sequence>MWSVRLRAPTKSAVLRIADSSTFAAFRDQALETLGLKNAEAFTCMSNDASLGTHRFVVKGGFPPKELHADANDPISGFLQNNDTVVVEAAMIEPATARISRSTATKLATSSKTNRRTTPAPKSAGKKKRAVAPKFTGQGRVLGATADSDDEPVAISPSPPKRRKKLHLGSTEDVATKLVTAVSGGGTTTADKFFRRATKTAVTLQYEATLANARLHAALGGAFTITAMPLGESGIAQMQIRFKERERTWREETLDLLQPVELTSIVKYVLLSGGETGREMLKPFNMAQCSPRVFWSLARLAGGDVAKALESLLPDEDWSYLDTRTRTLSAKALAAQVVTQSFGANTNSQYYRNEPQTPAAATREATAADEDLKPELANRNPAIEPSHVDRAAMRSVVAKAALARLRTTTLAPPTASSEAVEGAAADASAMTTVVCDRCSKARMFPSAHNDLLGIDGAGDWTCENLVRLGRTDGCVMPDDEVLALAADTSVAACLQQLGITSRAQLADADAEAIFSTWRVTCRGYRMDLDRLGSLIELAREQELDTIVQEIVGDDRVFSALEARKLATPHDLKLTPTDLIQRDLRLVLGDEIPMAAIEGWKAASCAAVKRHPWLQDWRSV</sequence>
<evidence type="ECO:0000256" key="7">
    <source>
        <dbReference type="SAM" id="MobiDB-lite"/>
    </source>
</evidence>
<accession>A0A1V9ZSR8</accession>
<feature type="domain" description="OTU1 Ubl" evidence="8">
    <location>
        <begin position="4"/>
        <end position="67"/>
    </location>
</feature>
<evidence type="ECO:0000259" key="8">
    <source>
        <dbReference type="Pfam" id="PF21403"/>
    </source>
</evidence>
<protein>
    <recommendedName>
        <fullName evidence="2">ubiquitinyl hydrolase 1</fullName>
        <ecNumber evidence="2">3.4.19.12</ecNumber>
    </recommendedName>
</protein>
<keyword evidence="6" id="KW-0788">Thiol protease</keyword>
<comment type="catalytic activity">
    <reaction evidence="1">
        <text>Thiol-dependent hydrolysis of ester, thioester, amide, peptide and isopeptide bonds formed by the C-terminal Gly of ubiquitin (a 76-residue protein attached to proteins as an intracellular targeting signal).</text>
        <dbReference type="EC" id="3.4.19.12"/>
    </reaction>
</comment>
<reference evidence="9 10" key="1">
    <citation type="journal article" date="2014" name="Genome Biol. Evol.">
        <title>The secreted proteins of Achlya hypogyna and Thraustotheca clavata identify the ancestral oomycete secretome and reveal gene acquisitions by horizontal gene transfer.</title>
        <authorList>
            <person name="Misner I."/>
            <person name="Blouin N."/>
            <person name="Leonard G."/>
            <person name="Richards T.A."/>
            <person name="Lane C.E."/>
        </authorList>
    </citation>
    <scope>NUCLEOTIDE SEQUENCE [LARGE SCALE GENOMIC DNA]</scope>
    <source>
        <strain evidence="9 10">ATCC 48635</strain>
    </source>
</reference>
<keyword evidence="3" id="KW-0645">Protease</keyword>
<dbReference type="OrthoDB" id="333752at2759"/>
<dbReference type="AlphaFoldDB" id="A0A1V9ZSR8"/>
<evidence type="ECO:0000256" key="6">
    <source>
        <dbReference type="ARBA" id="ARBA00022807"/>
    </source>
</evidence>
<dbReference type="Proteomes" id="UP000243579">
    <property type="component" value="Unassembled WGS sequence"/>
</dbReference>
<feature type="region of interest" description="Disordered" evidence="7">
    <location>
        <begin position="100"/>
        <end position="168"/>
    </location>
</feature>
<keyword evidence="10" id="KW-1185">Reference proteome</keyword>
<evidence type="ECO:0000256" key="3">
    <source>
        <dbReference type="ARBA" id="ARBA00022670"/>
    </source>
</evidence>
<evidence type="ECO:0000256" key="1">
    <source>
        <dbReference type="ARBA" id="ARBA00000707"/>
    </source>
</evidence>
<evidence type="ECO:0000256" key="4">
    <source>
        <dbReference type="ARBA" id="ARBA00022786"/>
    </source>
</evidence>
<organism evidence="9 10">
    <name type="scientific">Achlya hypogyna</name>
    <name type="common">Oomycete</name>
    <name type="synonym">Protoachlya hypogyna</name>
    <dbReference type="NCBI Taxonomy" id="1202772"/>
    <lineage>
        <taxon>Eukaryota</taxon>
        <taxon>Sar</taxon>
        <taxon>Stramenopiles</taxon>
        <taxon>Oomycota</taxon>
        <taxon>Saprolegniomycetes</taxon>
        <taxon>Saprolegniales</taxon>
        <taxon>Achlyaceae</taxon>
        <taxon>Achlya</taxon>
    </lineage>
</organism>
<comment type="caution">
    <text evidence="9">The sequence shown here is derived from an EMBL/GenBank/DDBJ whole genome shotgun (WGS) entry which is preliminary data.</text>
</comment>
<gene>
    <name evidence="9" type="ORF">ACHHYP_01842</name>
</gene>
<evidence type="ECO:0000313" key="10">
    <source>
        <dbReference type="Proteomes" id="UP000243579"/>
    </source>
</evidence>
<name>A0A1V9ZSR8_ACHHY</name>
<dbReference type="Pfam" id="PF21403">
    <property type="entry name" value="OTU1_UBXL"/>
    <property type="match status" value="1"/>
</dbReference>
<feature type="compositionally biased region" description="Low complexity" evidence="7">
    <location>
        <begin position="100"/>
        <end position="112"/>
    </location>
</feature>
<evidence type="ECO:0000313" key="9">
    <source>
        <dbReference type="EMBL" id="OQS01092.1"/>
    </source>
</evidence>
<proteinExistence type="predicted"/>